<dbReference type="Pfam" id="PF00378">
    <property type="entry name" value="ECH_1"/>
    <property type="match status" value="1"/>
</dbReference>
<dbReference type="SUPFAM" id="SSF52096">
    <property type="entry name" value="ClpP/crotonase"/>
    <property type="match status" value="1"/>
</dbReference>
<proteinExistence type="inferred from homology"/>
<gene>
    <name evidence="3" type="primary">echA8</name>
    <name evidence="3" type="ORF">Enr13x_15010</name>
</gene>
<evidence type="ECO:0000313" key="4">
    <source>
        <dbReference type="Proteomes" id="UP000319004"/>
    </source>
</evidence>
<dbReference type="RefSeq" id="WP_145385351.1">
    <property type="nucleotide sequence ID" value="NZ_CP037423.1"/>
</dbReference>
<comment type="similarity">
    <text evidence="1 2">Belongs to the enoyl-CoA hydratase/isomerase family.</text>
</comment>
<dbReference type="PROSITE" id="PS00166">
    <property type="entry name" value="ENOYL_COA_HYDRATASE"/>
    <property type="match status" value="1"/>
</dbReference>
<dbReference type="Gene3D" id="3.90.226.10">
    <property type="entry name" value="2-enoyl-CoA Hydratase, Chain A, domain 1"/>
    <property type="match status" value="1"/>
</dbReference>
<reference evidence="3 4" key="1">
    <citation type="submission" date="2019-03" db="EMBL/GenBank/DDBJ databases">
        <title>Deep-cultivation of Planctomycetes and their phenomic and genomic characterization uncovers novel biology.</title>
        <authorList>
            <person name="Wiegand S."/>
            <person name="Jogler M."/>
            <person name="Boedeker C."/>
            <person name="Pinto D."/>
            <person name="Vollmers J."/>
            <person name="Rivas-Marin E."/>
            <person name="Kohn T."/>
            <person name="Peeters S.H."/>
            <person name="Heuer A."/>
            <person name="Rast P."/>
            <person name="Oberbeckmann S."/>
            <person name="Bunk B."/>
            <person name="Jeske O."/>
            <person name="Meyerdierks A."/>
            <person name="Storesund J.E."/>
            <person name="Kallscheuer N."/>
            <person name="Luecker S."/>
            <person name="Lage O.M."/>
            <person name="Pohl T."/>
            <person name="Merkel B.J."/>
            <person name="Hornburger P."/>
            <person name="Mueller R.-W."/>
            <person name="Bruemmer F."/>
            <person name="Labrenz M."/>
            <person name="Spormann A.M."/>
            <person name="Op den Camp H."/>
            <person name="Overmann J."/>
            <person name="Amann R."/>
            <person name="Jetten M.S.M."/>
            <person name="Mascher T."/>
            <person name="Medema M.H."/>
            <person name="Devos D.P."/>
            <person name="Kaster A.-K."/>
            <person name="Ovreas L."/>
            <person name="Rohde M."/>
            <person name="Galperin M.Y."/>
            <person name="Jogler C."/>
        </authorList>
    </citation>
    <scope>NUCLEOTIDE SEQUENCE [LARGE SCALE GENOMIC DNA]</scope>
    <source>
        <strain evidence="3 4">Enr13</strain>
    </source>
</reference>
<dbReference type="PANTHER" id="PTHR43459:SF1">
    <property type="entry name" value="EG:BACN32G11.4 PROTEIN"/>
    <property type="match status" value="1"/>
</dbReference>
<dbReference type="InterPro" id="IPR018376">
    <property type="entry name" value="Enoyl-CoA_hyd/isom_CS"/>
</dbReference>
<evidence type="ECO:0000313" key="3">
    <source>
        <dbReference type="EMBL" id="QDV41658.1"/>
    </source>
</evidence>
<sequence length="261" mass="27730">MQHVELTITDHVATLALNRPAVCNALDSALIADLSLALSDVHQERRVGAVLITGKGDHFCSGVDLKAFAKVAEMEPIDAQVKWFELWRELTELCETILRFPKPVIAAVDGQAIGAGLAIALAADMIVMSDRAELTANAAERGLIGGLTAPLLSFRFGAAIAARMLLTGAPLDAAEAYRLGMCCETVPASQIWIAATAWAKRCGAAPRESLQATKRMLNESIGETLLTHLTNGAATGATVCNTESAAEGIRAFVEKRIPQWP</sequence>
<dbReference type="EMBL" id="CP037423">
    <property type="protein sequence ID" value="QDV41658.1"/>
    <property type="molecule type" value="Genomic_DNA"/>
</dbReference>
<dbReference type="AlphaFoldDB" id="A0A518HLH3"/>
<dbReference type="GO" id="GO:0004300">
    <property type="term" value="F:enoyl-CoA hydratase activity"/>
    <property type="evidence" value="ECO:0007669"/>
    <property type="project" value="UniProtKB-EC"/>
</dbReference>
<evidence type="ECO:0000256" key="1">
    <source>
        <dbReference type="ARBA" id="ARBA00005254"/>
    </source>
</evidence>
<keyword evidence="4" id="KW-1185">Reference proteome</keyword>
<dbReference type="Gene3D" id="1.10.12.10">
    <property type="entry name" value="Lyase 2-enoyl-coa Hydratase, Chain A, domain 2"/>
    <property type="match status" value="1"/>
</dbReference>
<dbReference type="KEGG" id="snep:Enr13x_15010"/>
<keyword evidence="3" id="KW-0456">Lyase</keyword>
<accession>A0A518HLH3</accession>
<dbReference type="PANTHER" id="PTHR43459">
    <property type="entry name" value="ENOYL-COA HYDRATASE"/>
    <property type="match status" value="1"/>
</dbReference>
<evidence type="ECO:0000256" key="2">
    <source>
        <dbReference type="RuleBase" id="RU003707"/>
    </source>
</evidence>
<dbReference type="InterPro" id="IPR001753">
    <property type="entry name" value="Enoyl-CoA_hydra/iso"/>
</dbReference>
<dbReference type="InterPro" id="IPR029045">
    <property type="entry name" value="ClpP/crotonase-like_dom_sf"/>
</dbReference>
<dbReference type="Proteomes" id="UP000319004">
    <property type="component" value="Chromosome"/>
</dbReference>
<organism evidence="3 4">
    <name type="scientific">Stieleria neptunia</name>
    <dbReference type="NCBI Taxonomy" id="2527979"/>
    <lineage>
        <taxon>Bacteria</taxon>
        <taxon>Pseudomonadati</taxon>
        <taxon>Planctomycetota</taxon>
        <taxon>Planctomycetia</taxon>
        <taxon>Pirellulales</taxon>
        <taxon>Pirellulaceae</taxon>
        <taxon>Stieleria</taxon>
    </lineage>
</organism>
<dbReference type="InterPro" id="IPR014748">
    <property type="entry name" value="Enoyl-CoA_hydra_C"/>
</dbReference>
<dbReference type="EC" id="4.2.1.17" evidence="3"/>
<name>A0A518HLH3_9BACT</name>
<dbReference type="OrthoDB" id="370015at2"/>
<protein>
    <submittedName>
        <fullName evidence="3">Putative enoyl-CoA hydratase echA8</fullName>
        <ecNumber evidence="3">4.2.1.17</ecNumber>
    </submittedName>
</protein>
<dbReference type="CDD" id="cd06558">
    <property type="entry name" value="crotonase-like"/>
    <property type="match status" value="1"/>
</dbReference>